<protein>
    <submittedName>
        <fullName evidence="2">Uncharacterized protein</fullName>
    </submittedName>
</protein>
<evidence type="ECO:0000256" key="1">
    <source>
        <dbReference type="SAM" id="MobiDB-lite"/>
    </source>
</evidence>
<sequence length="196" mass="21457">MSTVPAPRRPVDPNRVLPPTLPARFSRYSYEVPAESIQRDMSDLAGRIRNLMALQQGQATRIPLGGALFDIVVTANGIDAYTAVTRMDEVQRERGGPISACGPVIEDRDQECLFWLVPPGTSQTWGPHLYGVCLGSPHQITLPAMACTEPPEPYWLRPLRGDRLVPPGPLGDLLAQHRPGPVPHESLPDLLSTVPF</sequence>
<keyword evidence="3" id="KW-1185">Reference proteome</keyword>
<reference evidence="2" key="1">
    <citation type="journal article" date="2014" name="Int. J. Syst. Evol. Microbiol.">
        <title>Complete genome sequence of Corynebacterium casei LMG S-19264T (=DSM 44701T), isolated from a smear-ripened cheese.</title>
        <authorList>
            <consortium name="US DOE Joint Genome Institute (JGI-PGF)"/>
            <person name="Walter F."/>
            <person name="Albersmeier A."/>
            <person name="Kalinowski J."/>
            <person name="Ruckert C."/>
        </authorList>
    </citation>
    <scope>NUCLEOTIDE SEQUENCE</scope>
    <source>
        <strain evidence="2">JCM 4125</strain>
    </source>
</reference>
<evidence type="ECO:0000313" key="2">
    <source>
        <dbReference type="EMBL" id="GGT51784.1"/>
    </source>
</evidence>
<reference evidence="2" key="2">
    <citation type="submission" date="2020-09" db="EMBL/GenBank/DDBJ databases">
        <authorList>
            <person name="Sun Q."/>
            <person name="Ohkuma M."/>
        </authorList>
    </citation>
    <scope>NUCLEOTIDE SEQUENCE</scope>
    <source>
        <strain evidence="2">JCM 4125</strain>
    </source>
</reference>
<gene>
    <name evidence="2" type="ORF">GCM10010226_31190</name>
</gene>
<organism evidence="2 3">
    <name type="scientific">Streptomyces phaeofaciens</name>
    <dbReference type="NCBI Taxonomy" id="68254"/>
    <lineage>
        <taxon>Bacteria</taxon>
        <taxon>Bacillati</taxon>
        <taxon>Actinomycetota</taxon>
        <taxon>Actinomycetes</taxon>
        <taxon>Kitasatosporales</taxon>
        <taxon>Streptomycetaceae</taxon>
        <taxon>Streptomyces</taxon>
    </lineage>
</organism>
<name>A0A918HD01_9ACTN</name>
<dbReference type="Proteomes" id="UP000646776">
    <property type="component" value="Unassembled WGS sequence"/>
</dbReference>
<dbReference type="AlphaFoldDB" id="A0A918HD01"/>
<accession>A0A918HD01</accession>
<feature type="region of interest" description="Disordered" evidence="1">
    <location>
        <begin position="176"/>
        <end position="196"/>
    </location>
</feature>
<comment type="caution">
    <text evidence="2">The sequence shown here is derived from an EMBL/GenBank/DDBJ whole genome shotgun (WGS) entry which is preliminary data.</text>
</comment>
<proteinExistence type="predicted"/>
<evidence type="ECO:0000313" key="3">
    <source>
        <dbReference type="Proteomes" id="UP000646776"/>
    </source>
</evidence>
<dbReference type="EMBL" id="BMSA01000007">
    <property type="protein sequence ID" value="GGT51784.1"/>
    <property type="molecule type" value="Genomic_DNA"/>
</dbReference>